<accession>A0ABU6VK92</accession>
<name>A0ABU6VK92_9FABA</name>
<feature type="region of interest" description="Disordered" evidence="1">
    <location>
        <begin position="96"/>
        <end position="120"/>
    </location>
</feature>
<feature type="compositionally biased region" description="Basic and acidic residues" evidence="1">
    <location>
        <begin position="105"/>
        <end position="120"/>
    </location>
</feature>
<comment type="caution">
    <text evidence="2">The sequence shown here is derived from an EMBL/GenBank/DDBJ whole genome shotgun (WGS) entry which is preliminary data.</text>
</comment>
<protein>
    <submittedName>
        <fullName evidence="2">Uncharacterized protein</fullName>
    </submittedName>
</protein>
<reference evidence="2 3" key="1">
    <citation type="journal article" date="2023" name="Plants (Basel)">
        <title>Bridging the Gap: Combining Genomics and Transcriptomics Approaches to Understand Stylosanthes scabra, an Orphan Legume from the Brazilian Caatinga.</title>
        <authorList>
            <person name="Ferreira-Neto J.R.C."/>
            <person name="da Silva M.D."/>
            <person name="Binneck E."/>
            <person name="de Melo N.F."/>
            <person name="da Silva R.H."/>
            <person name="de Melo A.L.T.M."/>
            <person name="Pandolfi V."/>
            <person name="Bustamante F.O."/>
            <person name="Brasileiro-Vidal A.C."/>
            <person name="Benko-Iseppon A.M."/>
        </authorList>
    </citation>
    <scope>NUCLEOTIDE SEQUENCE [LARGE SCALE GENOMIC DNA]</scope>
    <source>
        <tissue evidence="2">Leaves</tissue>
    </source>
</reference>
<keyword evidence="3" id="KW-1185">Reference proteome</keyword>
<evidence type="ECO:0000313" key="3">
    <source>
        <dbReference type="Proteomes" id="UP001341840"/>
    </source>
</evidence>
<sequence>MGYCMLSVELLLEILDTFPETDWPLEPLPDFPLLKTELDSAFGVCVAFRREIVVNFIGFIHNSSSSQTCSYTRHVPFMANDISPNLNGIEKISSKLRSCKKKPSKERYINSEEQKKPAKR</sequence>
<proteinExistence type="predicted"/>
<dbReference type="Proteomes" id="UP001341840">
    <property type="component" value="Unassembled WGS sequence"/>
</dbReference>
<gene>
    <name evidence="2" type="ORF">PIB30_056095</name>
</gene>
<organism evidence="2 3">
    <name type="scientific">Stylosanthes scabra</name>
    <dbReference type="NCBI Taxonomy" id="79078"/>
    <lineage>
        <taxon>Eukaryota</taxon>
        <taxon>Viridiplantae</taxon>
        <taxon>Streptophyta</taxon>
        <taxon>Embryophyta</taxon>
        <taxon>Tracheophyta</taxon>
        <taxon>Spermatophyta</taxon>
        <taxon>Magnoliopsida</taxon>
        <taxon>eudicotyledons</taxon>
        <taxon>Gunneridae</taxon>
        <taxon>Pentapetalae</taxon>
        <taxon>rosids</taxon>
        <taxon>fabids</taxon>
        <taxon>Fabales</taxon>
        <taxon>Fabaceae</taxon>
        <taxon>Papilionoideae</taxon>
        <taxon>50 kb inversion clade</taxon>
        <taxon>dalbergioids sensu lato</taxon>
        <taxon>Dalbergieae</taxon>
        <taxon>Pterocarpus clade</taxon>
        <taxon>Stylosanthes</taxon>
    </lineage>
</organism>
<evidence type="ECO:0000256" key="1">
    <source>
        <dbReference type="SAM" id="MobiDB-lite"/>
    </source>
</evidence>
<dbReference type="EMBL" id="JASCZI010151479">
    <property type="protein sequence ID" value="MED6173095.1"/>
    <property type="molecule type" value="Genomic_DNA"/>
</dbReference>
<evidence type="ECO:0000313" key="2">
    <source>
        <dbReference type="EMBL" id="MED6173095.1"/>
    </source>
</evidence>